<dbReference type="Gene3D" id="3.30.40.10">
    <property type="entry name" value="Zinc/RING finger domain, C3HC4 (zinc finger)"/>
    <property type="match status" value="1"/>
</dbReference>
<dbReference type="Gene3D" id="2.30.42.10">
    <property type="match status" value="4"/>
</dbReference>
<reference evidence="8" key="1">
    <citation type="submission" date="2018-11" db="EMBL/GenBank/DDBJ databases">
        <title>Venom-gland transcriptomics and venom proteomics of the Florida green centipede (Hemiscolopendra marginata) reveal sex-based variation in a centipede venom.</title>
        <authorList>
            <person name="Nystrom G.S."/>
            <person name="Ward M.J."/>
            <person name="Ellsworth S.A."/>
            <person name="Rokyta D.R."/>
        </authorList>
    </citation>
    <scope>NUCLEOTIDE SEQUENCE</scope>
    <source>
        <tissue evidence="8">Venom gland</tissue>
    </source>
</reference>
<feature type="domain" description="RING-type" evidence="6">
    <location>
        <begin position="53"/>
        <end position="91"/>
    </location>
</feature>
<organism evidence="8">
    <name type="scientific">Hemiscolopendra marginata</name>
    <dbReference type="NCBI Taxonomy" id="943146"/>
    <lineage>
        <taxon>Eukaryota</taxon>
        <taxon>Metazoa</taxon>
        <taxon>Ecdysozoa</taxon>
        <taxon>Arthropoda</taxon>
        <taxon>Myriapoda</taxon>
        <taxon>Chilopoda</taxon>
        <taxon>Pleurostigmophora</taxon>
        <taxon>Scolopendromorpha</taxon>
        <taxon>Scolopendridae</taxon>
        <taxon>Hemiscolopendra</taxon>
    </lineage>
</organism>
<dbReference type="InterPro" id="IPR018957">
    <property type="entry name" value="Znf_C3HC4_RING-type"/>
</dbReference>
<dbReference type="PROSITE" id="PS00518">
    <property type="entry name" value="ZF_RING_1"/>
    <property type="match status" value="1"/>
</dbReference>
<evidence type="ECO:0000259" key="6">
    <source>
        <dbReference type="PROSITE" id="PS50089"/>
    </source>
</evidence>
<evidence type="ECO:0000313" key="8">
    <source>
        <dbReference type="EMBL" id="MUP40799.1"/>
    </source>
</evidence>
<dbReference type="CDD" id="cd06679">
    <property type="entry name" value="PDZ3_LNX1_2-like"/>
    <property type="match status" value="1"/>
</dbReference>
<feature type="domain" description="PDZ" evidence="7">
    <location>
        <begin position="426"/>
        <end position="512"/>
    </location>
</feature>
<dbReference type="PROSITE" id="PS50089">
    <property type="entry name" value="ZF_RING_2"/>
    <property type="match status" value="1"/>
</dbReference>
<evidence type="ECO:0000256" key="2">
    <source>
        <dbReference type="ARBA" id="ARBA00022771"/>
    </source>
</evidence>
<feature type="region of interest" description="Disordered" evidence="5">
    <location>
        <begin position="1"/>
        <end position="23"/>
    </location>
</feature>
<dbReference type="InterPro" id="IPR001841">
    <property type="entry name" value="Znf_RING"/>
</dbReference>
<name>A0A646QFL3_9MYRI</name>
<dbReference type="CDD" id="cd16637">
    <property type="entry name" value="mRING-HC-C3HC3D_LNX1-like"/>
    <property type="match status" value="1"/>
</dbReference>
<feature type="compositionally biased region" description="Polar residues" evidence="5">
    <location>
        <begin position="395"/>
        <end position="404"/>
    </location>
</feature>
<dbReference type="InterPro" id="IPR013083">
    <property type="entry name" value="Znf_RING/FYVE/PHD"/>
</dbReference>
<dbReference type="AlphaFoldDB" id="A0A646QFL3"/>
<dbReference type="PANTHER" id="PTHR19964:SF84">
    <property type="entry name" value="LIGAND OF NUMB PROTEIN X 2-LIKE ISOFORM X1"/>
    <property type="match status" value="1"/>
</dbReference>
<dbReference type="Pfam" id="PF00097">
    <property type="entry name" value="zf-C3HC4"/>
    <property type="match status" value="1"/>
</dbReference>
<keyword evidence="2 4" id="KW-0863">Zinc-finger</keyword>
<feature type="domain" description="PDZ" evidence="7">
    <location>
        <begin position="289"/>
        <end position="371"/>
    </location>
</feature>
<dbReference type="InterPro" id="IPR017907">
    <property type="entry name" value="Znf_RING_CS"/>
</dbReference>
<feature type="domain" description="PDZ" evidence="7">
    <location>
        <begin position="542"/>
        <end position="628"/>
    </location>
</feature>
<dbReference type="InterPro" id="IPR036034">
    <property type="entry name" value="PDZ_sf"/>
</dbReference>
<protein>
    <submittedName>
        <fullName evidence="8">LNX</fullName>
    </submittedName>
</protein>
<keyword evidence="1" id="KW-0479">Metal-binding</keyword>
<dbReference type="SMART" id="SM00184">
    <property type="entry name" value="RING"/>
    <property type="match status" value="1"/>
</dbReference>
<dbReference type="SUPFAM" id="SSF50156">
    <property type="entry name" value="PDZ domain-like"/>
    <property type="match status" value="4"/>
</dbReference>
<feature type="domain" description="PDZ" evidence="7">
    <location>
        <begin position="192"/>
        <end position="275"/>
    </location>
</feature>
<proteinExistence type="predicted"/>
<dbReference type="InterPro" id="IPR001478">
    <property type="entry name" value="PDZ"/>
</dbReference>
<dbReference type="Pfam" id="PF00595">
    <property type="entry name" value="PDZ"/>
    <property type="match status" value="4"/>
</dbReference>
<keyword evidence="3" id="KW-0862">Zinc</keyword>
<evidence type="ECO:0000256" key="3">
    <source>
        <dbReference type="ARBA" id="ARBA00022833"/>
    </source>
</evidence>
<feature type="region of interest" description="Disordered" evidence="5">
    <location>
        <begin position="395"/>
        <end position="422"/>
    </location>
</feature>
<accession>A0A646QFL3</accession>
<evidence type="ECO:0000256" key="4">
    <source>
        <dbReference type="PROSITE-ProRule" id="PRU00175"/>
    </source>
</evidence>
<dbReference type="PROSITE" id="PS50106">
    <property type="entry name" value="PDZ"/>
    <property type="match status" value="4"/>
</dbReference>
<dbReference type="SMART" id="SM00228">
    <property type="entry name" value="PDZ"/>
    <property type="match status" value="4"/>
</dbReference>
<dbReference type="PANTHER" id="PTHR19964">
    <property type="entry name" value="MULTIPLE PDZ DOMAIN PROTEIN"/>
    <property type="match status" value="1"/>
</dbReference>
<dbReference type="EMBL" id="GHBY01000622">
    <property type="protein sequence ID" value="MUP40799.1"/>
    <property type="molecule type" value="Transcribed_RNA"/>
</dbReference>
<sequence length="632" mass="69309">MNSPQWRRGSSHTSESKPSPPPKGICSFCGQTHLTAEPHIYDYIQEVDEDLLCQICLQPLVAPTDTKCGHTFCYACLNNYLKIQPLCPLDRTVLTSADCQPASLMVKRLVDKLLVKCPISSICAAAIPRSELEDHLRFRCSGQSYSNKENVVGNNNEENRESHNLNSSLSCISLPKPEGDPQAFIVEGELSKIEIQRTTSSLGFRIVGGCDSPLRCIVVQEIFPDSLIAQDGRLKPGDQLIEVNGDDLTCCTHMQACSALLQATPVLLLTVYRDRADSYSQVFNEETHWITLIKHSKQPIGCKFTTKRYEPGIYVAEVTEGSIAAQEGSLLLDDKILEINGHDTRFARVEEAYLLLQASSRRVDLLISRRSTVGGNFPTISHSRSNSYPGTVAEASNISENDNGSPVIKTRRSNRPPPERPMQPKYFTITKAPNESLGISVSGGLHGYHSDTPIYITNIQSQGCLGRSGQIKKGDILLSVNGKSLLGMKHAEAIKELKLAATASSVILGIFEGPETSVSSNNFVPSWMYWQNLPRILHMPKTIVLHRSSTGSLGFSIVGGKDSVNGDQPIHILLVVHDSPAAREGKLKCGDQILAVNGYRLDGVRHTTAVAMLKNTKNRVVLEVLSWPGTQL</sequence>
<dbReference type="GO" id="GO:0008270">
    <property type="term" value="F:zinc ion binding"/>
    <property type="evidence" value="ECO:0007669"/>
    <property type="project" value="UniProtKB-KW"/>
</dbReference>
<evidence type="ECO:0000256" key="5">
    <source>
        <dbReference type="SAM" id="MobiDB-lite"/>
    </source>
</evidence>
<evidence type="ECO:0000256" key="1">
    <source>
        <dbReference type="ARBA" id="ARBA00022723"/>
    </source>
</evidence>
<dbReference type="SUPFAM" id="SSF57850">
    <property type="entry name" value="RING/U-box"/>
    <property type="match status" value="1"/>
</dbReference>
<dbReference type="InterPro" id="IPR051342">
    <property type="entry name" value="PDZ_scaffold"/>
</dbReference>
<evidence type="ECO:0000259" key="7">
    <source>
        <dbReference type="PROSITE" id="PS50106"/>
    </source>
</evidence>